<dbReference type="InParanoid" id="A0A6P7IHE5"/>
<evidence type="ECO:0000313" key="3">
    <source>
        <dbReference type="Proteomes" id="UP000515145"/>
    </source>
</evidence>
<evidence type="ECO:0000256" key="1">
    <source>
        <dbReference type="SAM" id="MobiDB-lite"/>
    </source>
</evidence>
<gene>
    <name evidence="4" type="primary">LOC114436337</name>
</gene>
<keyword evidence="3" id="KW-1185">Reference proteome</keyword>
<dbReference type="OrthoDB" id="8963459at2759"/>
<dbReference type="RefSeq" id="XP_028262347.1">
    <property type="nucleotide sequence ID" value="XM_028406546.1"/>
</dbReference>
<evidence type="ECO:0000256" key="2">
    <source>
        <dbReference type="SAM" id="Phobius"/>
    </source>
</evidence>
<reference evidence="4" key="1">
    <citation type="submission" date="2025-08" db="UniProtKB">
        <authorList>
            <consortium name="RefSeq"/>
        </authorList>
    </citation>
    <scope>IDENTIFICATION</scope>
</reference>
<protein>
    <submittedName>
        <fullName evidence="4">Neurofilament light polypeptide-like</fullName>
    </submittedName>
</protein>
<proteinExistence type="predicted"/>
<keyword evidence="2" id="KW-0812">Transmembrane</keyword>
<feature type="compositionally biased region" description="Acidic residues" evidence="1">
    <location>
        <begin position="418"/>
        <end position="433"/>
    </location>
</feature>
<sequence>MARRKAKKPTPEDDEVSMLLATPVPTPGRTHSFVSPALLFIITFTFGAFVMGWFLVQQQQSLDQLSESLTAIQQRVTNFQQVMDRADVQADSDPFVEDRIFSLEQAQKQTWEKAEVFLATERLKNPDLLSKLWELRSEIDTQWDEIQQASLAVTTLHAMFKNQSEEFEVIKQRLAASLSSSSAMPEHVAGLTSAVASVCSRINEQVASVEVLSAQLEGQDSKLSDLKELVYLHNVALHTHTHEMDALLGLFKEKQVMRAQALEEMLGLVQMTLDEQFLASQTLHSSIMAQLQTVHSQLANEPSWPIAHESNVEVVSMTMKNTVEQDTAEQLDVEDGADEEVMLEEQLVEMGEDITEEQEEELTPGVEEEIPGQGEEEEEEDVGDTAEEKETEETITGHALDESLEEELSEEGEARDSAEEESVFVETDEEEQF</sequence>
<dbReference type="GeneID" id="114436337"/>
<feature type="compositionally biased region" description="Acidic residues" evidence="1">
    <location>
        <begin position="402"/>
        <end position="411"/>
    </location>
</feature>
<feature type="transmembrane region" description="Helical" evidence="2">
    <location>
        <begin position="37"/>
        <end position="56"/>
    </location>
</feature>
<feature type="compositionally biased region" description="Acidic residues" evidence="1">
    <location>
        <begin position="354"/>
        <end position="393"/>
    </location>
</feature>
<keyword evidence="2" id="KW-1133">Transmembrane helix</keyword>
<accession>A0A6P7IHE5</accession>
<dbReference type="Proteomes" id="UP000515145">
    <property type="component" value="Chromosome 5"/>
</dbReference>
<organism evidence="3 4">
    <name type="scientific">Parambassis ranga</name>
    <name type="common">Indian glassy fish</name>
    <dbReference type="NCBI Taxonomy" id="210632"/>
    <lineage>
        <taxon>Eukaryota</taxon>
        <taxon>Metazoa</taxon>
        <taxon>Chordata</taxon>
        <taxon>Craniata</taxon>
        <taxon>Vertebrata</taxon>
        <taxon>Euteleostomi</taxon>
        <taxon>Actinopterygii</taxon>
        <taxon>Neopterygii</taxon>
        <taxon>Teleostei</taxon>
        <taxon>Neoteleostei</taxon>
        <taxon>Acanthomorphata</taxon>
        <taxon>Ovalentaria</taxon>
        <taxon>Ambassidae</taxon>
        <taxon>Parambassis</taxon>
    </lineage>
</organism>
<evidence type="ECO:0000313" key="4">
    <source>
        <dbReference type="RefSeq" id="XP_028262347.1"/>
    </source>
</evidence>
<dbReference type="AlphaFoldDB" id="A0A6P7IHE5"/>
<name>A0A6P7IHE5_9TELE</name>
<feature type="region of interest" description="Disordered" evidence="1">
    <location>
        <begin position="354"/>
        <end position="433"/>
    </location>
</feature>
<keyword evidence="2" id="KW-0472">Membrane</keyword>